<proteinExistence type="predicted"/>
<keyword evidence="2" id="KW-1185">Reference proteome</keyword>
<evidence type="ECO:0000313" key="2">
    <source>
        <dbReference type="Proteomes" id="UP000800036"/>
    </source>
</evidence>
<organism evidence="1 2">
    <name type="scientific">Bimuria novae-zelandiae CBS 107.79</name>
    <dbReference type="NCBI Taxonomy" id="1447943"/>
    <lineage>
        <taxon>Eukaryota</taxon>
        <taxon>Fungi</taxon>
        <taxon>Dikarya</taxon>
        <taxon>Ascomycota</taxon>
        <taxon>Pezizomycotina</taxon>
        <taxon>Dothideomycetes</taxon>
        <taxon>Pleosporomycetidae</taxon>
        <taxon>Pleosporales</taxon>
        <taxon>Massarineae</taxon>
        <taxon>Didymosphaeriaceae</taxon>
        <taxon>Bimuria</taxon>
    </lineage>
</organism>
<accession>A0A6A5V774</accession>
<sequence>MSTSDSTSSSSISPTLGNAFIRSIAGFATDQQAALSPESDLLVGYISQSVTSNIVMQLEQASEMTFQYTNNPAAMNGHTFLEIFDNVLYSMRGRSSAALLGIKRVIIVDIEDFIDHENEMIKNAFKRDNPALVPVRLIQQHDTSVDREVTQRFGDVLTQALESRFSQVMSAVSELRIRQLFTRRQTMHRSENGGEMGSQVCLLEVVEKAYEMPFDKTKYSVAKHLVAQFTIKCEVCKGRHTVKVVR</sequence>
<name>A0A6A5V774_9PLEO</name>
<dbReference type="OrthoDB" id="3786137at2759"/>
<protein>
    <submittedName>
        <fullName evidence="1">Uncharacterized protein</fullName>
    </submittedName>
</protein>
<gene>
    <name evidence="1" type="ORF">BU23DRAFT_568799</name>
</gene>
<reference evidence="1" key="1">
    <citation type="journal article" date="2020" name="Stud. Mycol.">
        <title>101 Dothideomycetes genomes: a test case for predicting lifestyles and emergence of pathogens.</title>
        <authorList>
            <person name="Haridas S."/>
            <person name="Albert R."/>
            <person name="Binder M."/>
            <person name="Bloem J."/>
            <person name="Labutti K."/>
            <person name="Salamov A."/>
            <person name="Andreopoulos B."/>
            <person name="Baker S."/>
            <person name="Barry K."/>
            <person name="Bills G."/>
            <person name="Bluhm B."/>
            <person name="Cannon C."/>
            <person name="Castanera R."/>
            <person name="Culley D."/>
            <person name="Daum C."/>
            <person name="Ezra D."/>
            <person name="Gonzalez J."/>
            <person name="Henrissat B."/>
            <person name="Kuo A."/>
            <person name="Liang C."/>
            <person name="Lipzen A."/>
            <person name="Lutzoni F."/>
            <person name="Magnuson J."/>
            <person name="Mondo S."/>
            <person name="Nolan M."/>
            <person name="Ohm R."/>
            <person name="Pangilinan J."/>
            <person name="Park H.-J."/>
            <person name="Ramirez L."/>
            <person name="Alfaro M."/>
            <person name="Sun H."/>
            <person name="Tritt A."/>
            <person name="Yoshinaga Y."/>
            <person name="Zwiers L.-H."/>
            <person name="Turgeon B."/>
            <person name="Goodwin S."/>
            <person name="Spatafora J."/>
            <person name="Crous P."/>
            <person name="Grigoriev I."/>
        </authorList>
    </citation>
    <scope>NUCLEOTIDE SEQUENCE</scope>
    <source>
        <strain evidence="1">CBS 107.79</strain>
    </source>
</reference>
<dbReference type="EMBL" id="ML976684">
    <property type="protein sequence ID" value="KAF1972975.1"/>
    <property type="molecule type" value="Genomic_DNA"/>
</dbReference>
<evidence type="ECO:0000313" key="1">
    <source>
        <dbReference type="EMBL" id="KAF1972975.1"/>
    </source>
</evidence>
<dbReference type="AlphaFoldDB" id="A0A6A5V774"/>
<dbReference type="Proteomes" id="UP000800036">
    <property type="component" value="Unassembled WGS sequence"/>
</dbReference>